<comment type="caution">
    <text evidence="9">The sequence shown here is derived from an EMBL/GenBank/DDBJ whole genome shotgun (WGS) entry which is preliminary data.</text>
</comment>
<feature type="binding site" evidence="8">
    <location>
        <position position="155"/>
    </location>
    <ligand>
        <name>(R)-pantoate</name>
        <dbReference type="ChEBI" id="CHEBI:15980"/>
    </ligand>
</feature>
<evidence type="ECO:0000313" key="10">
    <source>
        <dbReference type="Proteomes" id="UP001596978"/>
    </source>
</evidence>
<comment type="function">
    <text evidence="8">Catalyzes the condensation of pantoate with beta-alanine in an ATP-dependent reaction via a pantoyl-adenylate intermediate.</text>
</comment>
<dbReference type="InterPro" id="IPR042176">
    <property type="entry name" value="Pantoate_ligase_C"/>
</dbReference>
<dbReference type="EC" id="6.3.2.1" evidence="8"/>
<feature type="binding site" evidence="8">
    <location>
        <position position="61"/>
    </location>
    <ligand>
        <name>beta-alanine</name>
        <dbReference type="ChEBI" id="CHEBI:57966"/>
    </ligand>
</feature>
<feature type="binding site" evidence="8">
    <location>
        <begin position="149"/>
        <end position="152"/>
    </location>
    <ligand>
        <name>ATP</name>
        <dbReference type="ChEBI" id="CHEBI:30616"/>
    </ligand>
</feature>
<accession>A0ABW3CZX0</accession>
<dbReference type="Proteomes" id="UP001596978">
    <property type="component" value="Unassembled WGS sequence"/>
</dbReference>
<comment type="subcellular location">
    <subcellularLocation>
        <location evidence="8">Cytoplasm</location>
    </subcellularLocation>
</comment>
<evidence type="ECO:0000313" key="9">
    <source>
        <dbReference type="EMBL" id="MFD0863346.1"/>
    </source>
</evidence>
<evidence type="ECO:0000256" key="7">
    <source>
        <dbReference type="ARBA" id="ARBA00048258"/>
    </source>
</evidence>
<evidence type="ECO:0000256" key="6">
    <source>
        <dbReference type="ARBA" id="ARBA00022840"/>
    </source>
</evidence>
<comment type="catalytic activity">
    <reaction evidence="7 8">
        <text>(R)-pantoate + beta-alanine + ATP = (R)-pantothenate + AMP + diphosphate + H(+)</text>
        <dbReference type="Rhea" id="RHEA:10912"/>
        <dbReference type="ChEBI" id="CHEBI:15378"/>
        <dbReference type="ChEBI" id="CHEBI:15980"/>
        <dbReference type="ChEBI" id="CHEBI:29032"/>
        <dbReference type="ChEBI" id="CHEBI:30616"/>
        <dbReference type="ChEBI" id="CHEBI:33019"/>
        <dbReference type="ChEBI" id="CHEBI:57966"/>
        <dbReference type="ChEBI" id="CHEBI:456215"/>
        <dbReference type="EC" id="6.3.2.1"/>
    </reaction>
</comment>
<proteinExistence type="inferred from homology"/>
<sequence>MRVFDSKASVREFTSSLKARGRIIGFVPTMGALHKGHLSLVNKALTENDEVFVSIFVNPTQFNNQNDLANYPRTLAKDLEALRTIEGVIHVFAPTAEDIYDDHITSSEFDFDGLEFEMEGKFRAGHFDGVGTVISKLFEIVQPDNAYFGQKDYQQLLIIKKLVSKYEIPVNIVGCDIFRESNGLAMSSRNELLLPEHKENASFIYDTLKKAKEKFGTESANEVSEWVDKQFAGHEFLKLEYFEIADAETLKTVKRKSSKKRYRAFIAAYANAIRLIDNIPLN</sequence>
<dbReference type="EMBL" id="JBHTJH010000017">
    <property type="protein sequence ID" value="MFD0863346.1"/>
    <property type="molecule type" value="Genomic_DNA"/>
</dbReference>
<keyword evidence="3 8" id="KW-0436">Ligase</keyword>
<feature type="binding site" evidence="8">
    <location>
        <position position="61"/>
    </location>
    <ligand>
        <name>(R)-pantoate</name>
        <dbReference type="ChEBI" id="CHEBI:15980"/>
    </ligand>
</feature>
<dbReference type="PANTHER" id="PTHR21299">
    <property type="entry name" value="CYTIDYLATE KINASE/PANTOATE-BETA-ALANINE LIGASE"/>
    <property type="match status" value="1"/>
</dbReference>
<dbReference type="Pfam" id="PF02569">
    <property type="entry name" value="Pantoate_ligase"/>
    <property type="match status" value="1"/>
</dbReference>
<dbReference type="Gene3D" id="3.40.50.620">
    <property type="entry name" value="HUPs"/>
    <property type="match status" value="1"/>
</dbReference>
<dbReference type="InterPro" id="IPR004821">
    <property type="entry name" value="Cyt_trans-like"/>
</dbReference>
<protein>
    <recommendedName>
        <fullName evidence="8">Pantothenate synthetase</fullName>
        <shortName evidence="8">PS</shortName>
        <ecNumber evidence="8">6.3.2.1</ecNumber>
    </recommendedName>
    <alternativeName>
        <fullName evidence="8">Pantoate--beta-alanine ligase</fullName>
    </alternativeName>
    <alternativeName>
        <fullName evidence="8">Pantoate-activating enzyme</fullName>
    </alternativeName>
</protein>
<dbReference type="InterPro" id="IPR003721">
    <property type="entry name" value="Pantoate_ligase"/>
</dbReference>
<keyword evidence="8" id="KW-0963">Cytoplasm</keyword>
<dbReference type="NCBIfam" id="TIGR00018">
    <property type="entry name" value="panC"/>
    <property type="match status" value="1"/>
</dbReference>
<dbReference type="NCBIfam" id="TIGR00125">
    <property type="entry name" value="cyt_tran_rel"/>
    <property type="match status" value="1"/>
</dbReference>
<comment type="pathway">
    <text evidence="1 8">Cofactor biosynthesis; (R)-pantothenate biosynthesis; (R)-pantothenate from (R)-pantoate and beta-alanine: step 1/1.</text>
</comment>
<evidence type="ECO:0000256" key="5">
    <source>
        <dbReference type="ARBA" id="ARBA00022741"/>
    </source>
</evidence>
<dbReference type="HAMAP" id="MF_00158">
    <property type="entry name" value="PanC"/>
    <property type="match status" value="1"/>
</dbReference>
<dbReference type="Gene3D" id="3.30.1300.10">
    <property type="entry name" value="Pantoate-beta-alanine ligase, C-terminal domain"/>
    <property type="match status" value="1"/>
</dbReference>
<comment type="subunit">
    <text evidence="8">Homodimer.</text>
</comment>
<feature type="binding site" evidence="8">
    <location>
        <begin position="186"/>
        <end position="189"/>
    </location>
    <ligand>
        <name>ATP</name>
        <dbReference type="ChEBI" id="CHEBI:30616"/>
    </ligand>
</feature>
<feature type="binding site" evidence="8">
    <location>
        <begin position="30"/>
        <end position="37"/>
    </location>
    <ligand>
        <name>ATP</name>
        <dbReference type="ChEBI" id="CHEBI:30616"/>
    </ligand>
</feature>
<dbReference type="RefSeq" id="WP_386409302.1">
    <property type="nucleotide sequence ID" value="NZ_JBHTJH010000017.1"/>
</dbReference>
<keyword evidence="5 8" id="KW-0547">Nucleotide-binding</keyword>
<gene>
    <name evidence="8 9" type="primary">panC</name>
    <name evidence="9" type="ORF">ACFQ1M_14120</name>
</gene>
<comment type="caution">
    <text evidence="8">Lacks conserved residue(s) required for the propagation of feature annotation.</text>
</comment>
<keyword evidence="6 8" id="KW-0067">ATP-binding</keyword>
<dbReference type="PANTHER" id="PTHR21299:SF1">
    <property type="entry name" value="PANTOATE--BETA-ALANINE LIGASE"/>
    <property type="match status" value="1"/>
</dbReference>
<evidence type="ECO:0000256" key="4">
    <source>
        <dbReference type="ARBA" id="ARBA00022655"/>
    </source>
</evidence>
<keyword evidence="4 8" id="KW-0566">Pantothenate biosynthesis</keyword>
<evidence type="ECO:0000256" key="8">
    <source>
        <dbReference type="HAMAP-Rule" id="MF_00158"/>
    </source>
</evidence>
<evidence type="ECO:0000256" key="2">
    <source>
        <dbReference type="ARBA" id="ARBA00009256"/>
    </source>
</evidence>
<evidence type="ECO:0000256" key="1">
    <source>
        <dbReference type="ARBA" id="ARBA00004990"/>
    </source>
</evidence>
<dbReference type="InterPro" id="IPR014729">
    <property type="entry name" value="Rossmann-like_a/b/a_fold"/>
</dbReference>
<dbReference type="GO" id="GO:0004592">
    <property type="term" value="F:pantoate-beta-alanine ligase activity"/>
    <property type="evidence" value="ECO:0007669"/>
    <property type="project" value="UniProtKB-EC"/>
</dbReference>
<organism evidence="9 10">
    <name type="scientific">Sungkyunkwania multivorans</name>
    <dbReference type="NCBI Taxonomy" id="1173618"/>
    <lineage>
        <taxon>Bacteria</taxon>
        <taxon>Pseudomonadati</taxon>
        <taxon>Bacteroidota</taxon>
        <taxon>Flavobacteriia</taxon>
        <taxon>Flavobacteriales</taxon>
        <taxon>Flavobacteriaceae</taxon>
        <taxon>Sungkyunkwania</taxon>
    </lineage>
</organism>
<comment type="similarity">
    <text evidence="2 8">Belongs to the pantothenate synthetase family.</text>
</comment>
<evidence type="ECO:0000256" key="3">
    <source>
        <dbReference type="ARBA" id="ARBA00022598"/>
    </source>
</evidence>
<feature type="active site" description="Proton donor" evidence="8">
    <location>
        <position position="37"/>
    </location>
</feature>
<dbReference type="SUPFAM" id="SSF52374">
    <property type="entry name" value="Nucleotidylyl transferase"/>
    <property type="match status" value="1"/>
</dbReference>
<keyword evidence="10" id="KW-1185">Reference proteome</keyword>
<comment type="miscellaneous">
    <text evidence="8">The reaction proceeds by a bi uni uni bi ping pong mechanism.</text>
</comment>
<name>A0ABW3CZX0_9FLAO</name>
<reference evidence="10" key="1">
    <citation type="journal article" date="2019" name="Int. J. Syst. Evol. Microbiol.">
        <title>The Global Catalogue of Microorganisms (GCM) 10K type strain sequencing project: providing services to taxonomists for standard genome sequencing and annotation.</title>
        <authorList>
            <consortium name="The Broad Institute Genomics Platform"/>
            <consortium name="The Broad Institute Genome Sequencing Center for Infectious Disease"/>
            <person name="Wu L."/>
            <person name="Ma J."/>
        </authorList>
    </citation>
    <scope>NUCLEOTIDE SEQUENCE [LARGE SCALE GENOMIC DNA]</scope>
    <source>
        <strain evidence="10">CCUG 62952</strain>
    </source>
</reference>